<dbReference type="AlphaFoldDB" id="A0A0A9EQX5"/>
<reference evidence="2" key="2">
    <citation type="journal article" date="2015" name="Data Brief">
        <title>Shoot transcriptome of the giant reed, Arundo donax.</title>
        <authorList>
            <person name="Barrero R.A."/>
            <person name="Guerrero F.D."/>
            <person name="Moolhuijzen P."/>
            <person name="Goolsby J.A."/>
            <person name="Tidwell J."/>
            <person name="Bellgard S.E."/>
            <person name="Bellgard M.I."/>
        </authorList>
    </citation>
    <scope>NUCLEOTIDE SEQUENCE</scope>
    <source>
        <tissue evidence="2">Shoot tissue taken approximately 20 cm above the soil surface</tissue>
    </source>
</reference>
<name>A0A0A9EQX5_ARUDO</name>
<accession>A0A0A9EQX5</accession>
<organism evidence="2">
    <name type="scientific">Arundo donax</name>
    <name type="common">Giant reed</name>
    <name type="synonym">Donax arundinaceus</name>
    <dbReference type="NCBI Taxonomy" id="35708"/>
    <lineage>
        <taxon>Eukaryota</taxon>
        <taxon>Viridiplantae</taxon>
        <taxon>Streptophyta</taxon>
        <taxon>Embryophyta</taxon>
        <taxon>Tracheophyta</taxon>
        <taxon>Spermatophyta</taxon>
        <taxon>Magnoliopsida</taxon>
        <taxon>Liliopsida</taxon>
        <taxon>Poales</taxon>
        <taxon>Poaceae</taxon>
        <taxon>PACMAD clade</taxon>
        <taxon>Arundinoideae</taxon>
        <taxon>Arundineae</taxon>
        <taxon>Arundo</taxon>
    </lineage>
</organism>
<evidence type="ECO:0000313" key="2">
    <source>
        <dbReference type="EMBL" id="JAE01419.1"/>
    </source>
</evidence>
<feature type="region of interest" description="Disordered" evidence="1">
    <location>
        <begin position="16"/>
        <end position="73"/>
    </location>
</feature>
<feature type="compositionally biased region" description="Polar residues" evidence="1">
    <location>
        <begin position="47"/>
        <end position="61"/>
    </location>
</feature>
<proteinExistence type="predicted"/>
<feature type="compositionally biased region" description="Basic and acidic residues" evidence="1">
    <location>
        <begin position="64"/>
        <end position="73"/>
    </location>
</feature>
<reference evidence="2" key="1">
    <citation type="submission" date="2014-09" db="EMBL/GenBank/DDBJ databases">
        <authorList>
            <person name="Magalhaes I.L.F."/>
            <person name="Oliveira U."/>
            <person name="Santos F.R."/>
            <person name="Vidigal T.H.D.A."/>
            <person name="Brescovit A.D."/>
            <person name="Santos A.J."/>
        </authorList>
    </citation>
    <scope>NUCLEOTIDE SEQUENCE</scope>
    <source>
        <tissue evidence="2">Shoot tissue taken approximately 20 cm above the soil surface</tissue>
    </source>
</reference>
<sequence length="73" mass="8343">MNHQVIGGREISIVYAEENRKTPQEMRTRTRTSGRCMGGGYTRRSLSRSPRSCFHSYSASLSPVRHDSSQQRI</sequence>
<evidence type="ECO:0000256" key="1">
    <source>
        <dbReference type="SAM" id="MobiDB-lite"/>
    </source>
</evidence>
<dbReference type="EMBL" id="GBRH01196477">
    <property type="protein sequence ID" value="JAE01419.1"/>
    <property type="molecule type" value="Transcribed_RNA"/>
</dbReference>
<feature type="compositionally biased region" description="Basic and acidic residues" evidence="1">
    <location>
        <begin position="17"/>
        <end position="28"/>
    </location>
</feature>
<protein>
    <submittedName>
        <fullName evidence="2">Uncharacterized protein</fullName>
    </submittedName>
</protein>